<dbReference type="SUPFAM" id="SSF54637">
    <property type="entry name" value="Thioesterase/thiol ester dehydrase-isomerase"/>
    <property type="match status" value="2"/>
</dbReference>
<feature type="domain" description="Acyl-CoA thioesterase-like C-terminal" evidence="3">
    <location>
        <begin position="268"/>
        <end position="410"/>
    </location>
</feature>
<accession>A0A1A2TVU9</accession>
<dbReference type="Pfam" id="PF13622">
    <property type="entry name" value="4HBT_3"/>
    <property type="match status" value="1"/>
</dbReference>
<gene>
    <name evidence="4" type="ORF">A5683_14825</name>
</gene>
<reference evidence="4 5" key="1">
    <citation type="submission" date="2016-06" db="EMBL/GenBank/DDBJ databases">
        <authorList>
            <person name="Kjaerup R.B."/>
            <person name="Dalgaard T.S."/>
            <person name="Juul-Madsen H.R."/>
        </authorList>
    </citation>
    <scope>NUCLEOTIDE SEQUENCE [LARGE SCALE GENOMIC DNA]</scope>
    <source>
        <strain evidence="4 5">E152</strain>
    </source>
</reference>
<dbReference type="RefSeq" id="WP_067907629.1">
    <property type="nucleotide sequence ID" value="NZ_LZJP01000046.1"/>
</dbReference>
<dbReference type="PANTHER" id="PTHR34310:SF8">
    <property type="entry name" value="CONSERVED PROTEIN"/>
    <property type="match status" value="1"/>
</dbReference>
<comment type="caution">
    <text evidence="4">The sequence shown here is derived from an EMBL/GenBank/DDBJ whole genome shotgun (WGS) entry which is preliminary data.</text>
</comment>
<dbReference type="PANTHER" id="PTHR34310">
    <property type="entry name" value="DUF427 DOMAIN PROTEIN (AFU_ORTHOLOGUE AFUA_3G02220)"/>
    <property type="match status" value="1"/>
</dbReference>
<dbReference type="InterPro" id="IPR007361">
    <property type="entry name" value="DUF427"/>
</dbReference>
<dbReference type="Pfam" id="PF20789">
    <property type="entry name" value="4HBT_3C"/>
    <property type="match status" value="1"/>
</dbReference>
<organism evidence="4 5">
    <name type="scientific">Mycobacterium mantenii</name>
    <dbReference type="NCBI Taxonomy" id="560555"/>
    <lineage>
        <taxon>Bacteria</taxon>
        <taxon>Bacillati</taxon>
        <taxon>Actinomycetota</taxon>
        <taxon>Actinomycetes</taxon>
        <taxon>Mycobacteriales</taxon>
        <taxon>Mycobacteriaceae</taxon>
        <taxon>Mycobacterium</taxon>
        <taxon>Mycobacterium avium complex (MAC)</taxon>
    </lineage>
</organism>
<feature type="domain" description="Acyl-CoA thioesterase-like N-terminal HotDog" evidence="2">
    <location>
        <begin position="177"/>
        <end position="252"/>
    </location>
</feature>
<dbReference type="InterPro" id="IPR029069">
    <property type="entry name" value="HotDog_dom_sf"/>
</dbReference>
<evidence type="ECO:0000313" key="4">
    <source>
        <dbReference type="EMBL" id="OBH80471.1"/>
    </source>
</evidence>
<evidence type="ECO:0000259" key="2">
    <source>
        <dbReference type="Pfam" id="PF13622"/>
    </source>
</evidence>
<dbReference type="AlphaFoldDB" id="A0A1A2TVU9"/>
<dbReference type="CDD" id="cd03444">
    <property type="entry name" value="Thioesterase_II_repeat1"/>
    <property type="match status" value="1"/>
</dbReference>
<dbReference type="InterPro" id="IPR049450">
    <property type="entry name" value="ACOT8-like_C"/>
</dbReference>
<evidence type="ECO:0000313" key="5">
    <source>
        <dbReference type="Proteomes" id="UP000092389"/>
    </source>
</evidence>
<dbReference type="EMBL" id="LZJU01000018">
    <property type="protein sequence ID" value="OBH80471.1"/>
    <property type="molecule type" value="Genomic_DNA"/>
</dbReference>
<sequence>MTRRKGPVAGNQVESAWPDHPDYRIDITPCQQTGRVWHDDILVAESNGCLVVAETDHVDRLYFPESDVRWDLFTPSDRTTECPFKGRATFWNLAGAPNSEGVAWTYRAPLPEVAGIAGYVAFYDKHFRIEVVERWPDCRGVPASFPVWGDAAELLRVIDVEPVGEGRFVGPAHGPTWRNVVEGGQLVAESIVAVSKTLARQRVTSVSAIFTKSAAFDAPMDLAVDVLRRGRTFSTTQVHATQHGALCCAAIVLADSGVPDLIRDQPPMPDVPGPDAAEAFTGFGVTGREIRIVNGAYDPDPDRIGPPNIDVWVRFRDAPDESYLHAALLAQSTTHWTIAAGLSPHRGFGEAQAHDTMSTGVMMSTIAFHDDVDVSDWLLYSNDAFWSGRGLIQGDGRVFTLDGRLAASYTVQAMARAFDRTPAAMGRDDRTAM</sequence>
<dbReference type="Gene3D" id="2.170.150.40">
    <property type="entry name" value="Domain of unknown function (DUF427)"/>
    <property type="match status" value="1"/>
</dbReference>
<dbReference type="Proteomes" id="UP000092389">
    <property type="component" value="Unassembled WGS sequence"/>
</dbReference>
<proteinExistence type="predicted"/>
<evidence type="ECO:0000259" key="1">
    <source>
        <dbReference type="Pfam" id="PF04248"/>
    </source>
</evidence>
<feature type="domain" description="DUF427" evidence="1">
    <location>
        <begin position="35"/>
        <end position="124"/>
    </location>
</feature>
<name>A0A1A2TVU9_MYCNT</name>
<dbReference type="Pfam" id="PF04248">
    <property type="entry name" value="NTP_transf_9"/>
    <property type="match status" value="1"/>
</dbReference>
<dbReference type="CDD" id="cd03445">
    <property type="entry name" value="Thioesterase_II_repeat2"/>
    <property type="match status" value="1"/>
</dbReference>
<dbReference type="Gene3D" id="2.40.160.210">
    <property type="entry name" value="Acyl-CoA thioesterase, double hotdog domain"/>
    <property type="match status" value="1"/>
</dbReference>
<dbReference type="InterPro" id="IPR049449">
    <property type="entry name" value="TesB_ACOT8-like_N"/>
</dbReference>
<protein>
    <submittedName>
        <fullName evidence="4">Acyl-CoA thioesterase</fullName>
    </submittedName>
</protein>
<dbReference type="OrthoDB" id="4565346at2"/>
<dbReference type="InterPro" id="IPR042171">
    <property type="entry name" value="Acyl-CoA_hotdog"/>
</dbReference>
<dbReference type="InterPro" id="IPR038694">
    <property type="entry name" value="DUF427_sf"/>
</dbReference>
<evidence type="ECO:0000259" key="3">
    <source>
        <dbReference type="Pfam" id="PF20789"/>
    </source>
</evidence>